<proteinExistence type="predicted"/>
<dbReference type="EMBL" id="KB743609">
    <property type="protein sequence ID" value="EOA97789.1"/>
    <property type="molecule type" value="Genomic_DNA"/>
</dbReference>
<name>R0L8M8_ANAPL</name>
<dbReference type="AlphaFoldDB" id="R0L8M8"/>
<evidence type="ECO:0000313" key="2">
    <source>
        <dbReference type="EMBL" id="EOA97789.1"/>
    </source>
</evidence>
<feature type="region of interest" description="Disordered" evidence="1">
    <location>
        <begin position="774"/>
        <end position="793"/>
    </location>
</feature>
<dbReference type="Proteomes" id="UP000296049">
    <property type="component" value="Unassembled WGS sequence"/>
</dbReference>
<gene>
    <name evidence="2" type="ORF">Anapl_07980</name>
</gene>
<organism evidence="2 3">
    <name type="scientific">Anas platyrhynchos</name>
    <name type="common">Mallard</name>
    <name type="synonym">Anas boschas</name>
    <dbReference type="NCBI Taxonomy" id="8839"/>
    <lineage>
        <taxon>Eukaryota</taxon>
        <taxon>Metazoa</taxon>
        <taxon>Chordata</taxon>
        <taxon>Craniata</taxon>
        <taxon>Vertebrata</taxon>
        <taxon>Euteleostomi</taxon>
        <taxon>Archelosauria</taxon>
        <taxon>Archosauria</taxon>
        <taxon>Dinosauria</taxon>
        <taxon>Saurischia</taxon>
        <taxon>Theropoda</taxon>
        <taxon>Coelurosauria</taxon>
        <taxon>Aves</taxon>
        <taxon>Neognathae</taxon>
        <taxon>Galloanserae</taxon>
        <taxon>Anseriformes</taxon>
        <taxon>Anatidae</taxon>
        <taxon>Anatinae</taxon>
        <taxon>Anas</taxon>
    </lineage>
</organism>
<keyword evidence="3" id="KW-1185">Reference proteome</keyword>
<feature type="region of interest" description="Disordered" evidence="1">
    <location>
        <begin position="731"/>
        <end position="757"/>
    </location>
</feature>
<evidence type="ECO:0000313" key="3">
    <source>
        <dbReference type="Proteomes" id="UP000296049"/>
    </source>
</evidence>
<sequence length="959" mass="106580">MLSESSTIPTATIRDASAFQGSLEVSLGNTQDLRHFAQAASHQDNKKQGPQSQLGPALLDQKFHRGDAISRCNTEKQYFKREEKGIKQHRDLSEHYCGERAPQYGCVKDLRQIIPVQLNLDEGPSLWHGSATEAAAGTESRIMNTEQTMSSSRPSTPTQTLAIAQQWRTTDSINNLQQYTVGHRLNQAISIILYEKAVTISGSIDRLLCVRLDKQASCSRLEKRLQEQHLPLGSITQGGQQLVKKVQSNKPHHKWENNELSVESDCIIIFRFAGEKVKQESRPDSQRCDAEEIGFRVSAMLTTGIGSRFAYRNFSDYWAEKNWRIVLKKLDKRAEKPGVPFSQDSITRRQYNVTRAHAMAQIKKQFAKRPSAEKGSVNYQGLQAGHKEMMSGHREKGKHCAGAHKQRHSPTSNPPVLASPEAVQDPVVLHVGDTNISCSSTLSEEPPASPRVISRQKGSLLDRWAAPGHCWFTSYQEARVKSSEAPAKLMLDTEGLACNKDITIMHAASVDPFTVPKDLGTEPLKEEAAHTDCPQRCTVTLFFTSFVSDDLSACKESKIQSASSHLTLRGHPAVAAKTAVAGTDAHGHTLVSASIATMILNAPWIQPVQILNDNHNPRSQISVFEKSLGIRPDCYVVVYKYWPQHLLSALPARGTGLCYCTPRHGWDEVLSCSDKAMDWLPSLQHCLPGNTVLLPALQMLRAFPGGPTQAQKEETNPIKNGTRTRVITHDPERSNHSACDSAHCTRETPGKTARGTAGLGQSVNQVIPSQIGHSEQQLPALSPYSSTSNKAPESYKFSNTKCKLSREIALGNVPRMQAQRSFNTISQFQALYDTQARVQEKETHSQAVNYTGEGEHVTSTVMQHREGDYLAKDRRAFQGEGKFRRQSYKISSSSNIHKQKGHKHRAVNFIIKQHGTAFYISLSGLFPEHNGFDNFGYGHHALRFTQVFSAFESPWEIMS</sequence>
<accession>R0L8M8</accession>
<evidence type="ECO:0000256" key="1">
    <source>
        <dbReference type="SAM" id="MobiDB-lite"/>
    </source>
</evidence>
<reference evidence="3" key="1">
    <citation type="journal article" date="2013" name="Nat. Genet.">
        <title>The duck genome and transcriptome provide insight into an avian influenza virus reservoir species.</title>
        <authorList>
            <person name="Huang Y."/>
            <person name="Li Y."/>
            <person name="Burt D.W."/>
            <person name="Chen H."/>
            <person name="Zhang Y."/>
            <person name="Qian W."/>
            <person name="Kim H."/>
            <person name="Gan S."/>
            <person name="Zhao Y."/>
            <person name="Li J."/>
            <person name="Yi K."/>
            <person name="Feng H."/>
            <person name="Zhu P."/>
            <person name="Li B."/>
            <person name="Liu Q."/>
            <person name="Fairley S."/>
            <person name="Magor K.E."/>
            <person name="Du Z."/>
            <person name="Hu X."/>
            <person name="Goodman L."/>
            <person name="Tafer H."/>
            <person name="Vignal A."/>
            <person name="Lee T."/>
            <person name="Kim K.W."/>
            <person name="Sheng Z."/>
            <person name="An Y."/>
            <person name="Searle S."/>
            <person name="Herrero J."/>
            <person name="Groenen M.A."/>
            <person name="Crooijmans R.P."/>
            <person name="Faraut T."/>
            <person name="Cai Q."/>
            <person name="Webster R.G."/>
            <person name="Aldridge J.R."/>
            <person name="Warren W.C."/>
            <person name="Bartschat S."/>
            <person name="Kehr S."/>
            <person name="Marz M."/>
            <person name="Stadler P.F."/>
            <person name="Smith J."/>
            <person name="Kraus R.H."/>
            <person name="Zhao Y."/>
            <person name="Ren L."/>
            <person name="Fei J."/>
            <person name="Morisson M."/>
            <person name="Kaiser P."/>
            <person name="Griffin D.K."/>
            <person name="Rao M."/>
            <person name="Pitel F."/>
            <person name="Wang J."/>
            <person name="Li N."/>
        </authorList>
    </citation>
    <scope>NUCLEOTIDE SEQUENCE [LARGE SCALE GENOMIC DNA]</scope>
</reference>
<protein>
    <submittedName>
        <fullName evidence="2">Uncharacterized protein</fullName>
    </submittedName>
</protein>